<keyword evidence="3" id="KW-1015">Disulfide bond</keyword>
<organism evidence="6">
    <name type="scientific">Chelonus inanitus</name>
    <dbReference type="NCBI Taxonomy" id="49201"/>
    <lineage>
        <taxon>Eukaryota</taxon>
        <taxon>Metazoa</taxon>
        <taxon>Ecdysozoa</taxon>
        <taxon>Arthropoda</taxon>
        <taxon>Hexapoda</taxon>
        <taxon>Insecta</taxon>
        <taxon>Pterygota</taxon>
        <taxon>Neoptera</taxon>
        <taxon>Endopterygota</taxon>
        <taxon>Hymenoptera</taxon>
        <taxon>Apocrita</taxon>
        <taxon>Ichneumonoidea</taxon>
        <taxon>Braconidae</taxon>
        <taxon>Cheloninae</taxon>
        <taxon>Chelonus</taxon>
    </lineage>
</organism>
<dbReference type="Gene3D" id="3.40.33.10">
    <property type="entry name" value="CAP"/>
    <property type="match status" value="1"/>
</dbReference>
<evidence type="ECO:0000256" key="1">
    <source>
        <dbReference type="ARBA" id="ARBA00004613"/>
    </source>
</evidence>
<feature type="non-terminal residue" evidence="6">
    <location>
        <position position="188"/>
    </location>
</feature>
<keyword evidence="4" id="KW-0732">Signal</keyword>
<comment type="subcellular location">
    <subcellularLocation>
        <location evidence="1">Secreted</location>
    </subcellularLocation>
</comment>
<sequence length="188" mass="21721">MVNWLMISFLLSIVSYILIDQVSSMTSYCNVDSCPYNTHTMCKYRSPRYSSWCGNTRYIKSGLTRNEMFELVRVHNYLRAFVASGKEKRGTPGPQPRAKNLGPLVWNNELAMVAQRWANQCVFGHDQCRNLAQFKVGQNVAFSSTSTVFPNNLTSIVLQWYDEVVDFNRHLVNKLQFTTARVLHYTQM</sequence>
<dbReference type="InterPro" id="IPR035940">
    <property type="entry name" value="CAP_sf"/>
</dbReference>
<evidence type="ECO:0000256" key="3">
    <source>
        <dbReference type="ARBA" id="ARBA00023157"/>
    </source>
</evidence>
<dbReference type="InterPro" id="IPR001283">
    <property type="entry name" value="CRISP-related"/>
</dbReference>
<evidence type="ECO:0000313" key="6">
    <source>
        <dbReference type="EMBL" id="CBN72521.1"/>
    </source>
</evidence>
<reference evidence="6" key="1">
    <citation type="submission" date="2010-06" db="EMBL/GenBank/DDBJ databases">
        <title>Venom proteins of the parasitic wasp Chelonus inanitus.</title>
        <authorList>
            <person name="Vincent B."/>
            <person name="Drezen J.M."/>
            <person name="Moreau S.J.M."/>
            <person name="Kaeslin M."/>
            <person name="Roth T."/>
            <person name="Heller M."/>
            <person name="Poulain J."/>
            <person name="Schaller J."/>
            <person name="Poirie M."/>
            <person name="Lanzrein B."/>
        </authorList>
    </citation>
    <scope>NUCLEOTIDE SEQUENCE</scope>
    <source>
        <tissue evidence="6">Venom glands</tissue>
    </source>
</reference>
<dbReference type="InterPro" id="IPR002413">
    <property type="entry name" value="V5_allergen-like"/>
</dbReference>
<dbReference type="Pfam" id="PF00188">
    <property type="entry name" value="CAP"/>
    <property type="match status" value="1"/>
</dbReference>
<dbReference type="PANTHER" id="PTHR10334">
    <property type="entry name" value="CYSTEINE-RICH SECRETORY PROTEIN-RELATED"/>
    <property type="match status" value="1"/>
</dbReference>
<feature type="chain" id="PRO_5003177893" evidence="4">
    <location>
        <begin position="25"/>
        <end position="188"/>
    </location>
</feature>
<feature type="domain" description="SCP" evidence="5">
    <location>
        <begin position="66"/>
        <end position="188"/>
    </location>
</feature>
<dbReference type="EMBL" id="FN985045">
    <property type="protein sequence ID" value="CBN72521.1"/>
    <property type="molecule type" value="mRNA"/>
</dbReference>
<dbReference type="GO" id="GO:0005576">
    <property type="term" value="C:extracellular region"/>
    <property type="evidence" value="ECO:0007669"/>
    <property type="project" value="UniProtKB-SubCell"/>
</dbReference>
<dbReference type="CDD" id="cd05380">
    <property type="entry name" value="CAP_euk"/>
    <property type="match status" value="1"/>
</dbReference>
<dbReference type="SMART" id="SM00198">
    <property type="entry name" value="SCP"/>
    <property type="match status" value="1"/>
</dbReference>
<dbReference type="PRINTS" id="PR00838">
    <property type="entry name" value="V5ALLERGEN"/>
</dbReference>
<evidence type="ECO:0000256" key="2">
    <source>
        <dbReference type="ARBA" id="ARBA00022525"/>
    </source>
</evidence>
<feature type="signal peptide" evidence="4">
    <location>
        <begin position="1"/>
        <end position="24"/>
    </location>
</feature>
<dbReference type="PRINTS" id="PR00837">
    <property type="entry name" value="V5TPXLIKE"/>
</dbReference>
<evidence type="ECO:0000259" key="5">
    <source>
        <dbReference type="SMART" id="SM00198"/>
    </source>
</evidence>
<dbReference type="InterPro" id="IPR014044">
    <property type="entry name" value="CAP_dom"/>
</dbReference>
<dbReference type="AlphaFoldDB" id="E3PQY5"/>
<name>E3PQY5_9HYME</name>
<proteinExistence type="evidence at transcript level"/>
<accession>E3PQY5</accession>
<keyword evidence="2" id="KW-0964">Secreted</keyword>
<dbReference type="SUPFAM" id="SSF55797">
    <property type="entry name" value="PR-1-like"/>
    <property type="match status" value="1"/>
</dbReference>
<evidence type="ECO:0000256" key="4">
    <source>
        <dbReference type="SAM" id="SignalP"/>
    </source>
</evidence>
<protein>
    <submittedName>
        <fullName evidence="6">Venom protein A1YI24CM3</fullName>
    </submittedName>
</protein>